<organism evidence="1 2">
    <name type="scientific">Streptomyces malaysiensis subsp. samsunensis</name>
    <dbReference type="NCBI Taxonomy" id="459658"/>
    <lineage>
        <taxon>Bacteria</taxon>
        <taxon>Bacillati</taxon>
        <taxon>Actinomycetota</taxon>
        <taxon>Actinomycetes</taxon>
        <taxon>Kitasatosporales</taxon>
        <taxon>Streptomycetaceae</taxon>
        <taxon>Streptomyces</taxon>
        <taxon>Streptomyces violaceusniger group</taxon>
    </lineage>
</organism>
<evidence type="ECO:0000313" key="2">
    <source>
        <dbReference type="Proteomes" id="UP001142400"/>
    </source>
</evidence>
<accession>A0A9X2LY99</accession>
<sequence length="44" mass="4632">MSADLAGRVPGDYRQCLFTELAMAVDEKRAGNGLGTCTPGFSKP</sequence>
<protein>
    <submittedName>
        <fullName evidence="1">Uncharacterized protein</fullName>
    </submittedName>
</protein>
<evidence type="ECO:0000313" key="1">
    <source>
        <dbReference type="EMBL" id="MCQ8832201.1"/>
    </source>
</evidence>
<name>A0A9X2LY99_STRMQ</name>
<proteinExistence type="predicted"/>
<dbReference type="EMBL" id="JANIIC010000030">
    <property type="protein sequence ID" value="MCQ8832201.1"/>
    <property type="molecule type" value="Genomic_DNA"/>
</dbReference>
<dbReference type="RefSeq" id="WP_257633052.1">
    <property type="nucleotide sequence ID" value="NZ_JANIIC010000030.1"/>
</dbReference>
<dbReference type="AlphaFoldDB" id="A0A9X2LY99"/>
<comment type="caution">
    <text evidence="1">The sequence shown here is derived from an EMBL/GenBank/DDBJ whole genome shotgun (WGS) entry which is preliminary data.</text>
</comment>
<keyword evidence="2" id="KW-1185">Reference proteome</keyword>
<reference evidence="1" key="1">
    <citation type="submission" date="2022-06" db="EMBL/GenBank/DDBJ databases">
        <title>WGS of actinobacteria.</title>
        <authorList>
            <person name="Thawai C."/>
        </authorList>
    </citation>
    <scope>NUCLEOTIDE SEQUENCE</scope>
    <source>
        <strain evidence="1">DSM 42010</strain>
    </source>
</reference>
<dbReference type="Proteomes" id="UP001142400">
    <property type="component" value="Unassembled WGS sequence"/>
</dbReference>
<gene>
    <name evidence="1" type="ORF">NQU54_24840</name>
</gene>